<evidence type="ECO:0000259" key="2">
    <source>
        <dbReference type="Pfam" id="PF12680"/>
    </source>
</evidence>
<feature type="compositionally biased region" description="Low complexity" evidence="1">
    <location>
        <begin position="7"/>
        <end position="22"/>
    </location>
</feature>
<dbReference type="InterPro" id="IPR037401">
    <property type="entry name" value="SnoaL-like"/>
</dbReference>
<dbReference type="SUPFAM" id="SSF54427">
    <property type="entry name" value="NTF2-like"/>
    <property type="match status" value="1"/>
</dbReference>
<reference evidence="3 4" key="1">
    <citation type="submission" date="2020-02" db="EMBL/GenBank/DDBJ databases">
        <title>Shewanella WXL01 sp. nov., a marine bacterium isolated from green algae in Luhuitou Fringing Reef (Northern South China Sea).</title>
        <authorList>
            <person name="Wang X."/>
        </authorList>
    </citation>
    <scope>NUCLEOTIDE SEQUENCE [LARGE SCALE GENOMIC DNA]</scope>
    <source>
        <strain evidence="3 4">MCCC 1A01895</strain>
    </source>
</reference>
<protein>
    <submittedName>
        <fullName evidence="3">Nuclear transport factor 2 family protein</fullName>
    </submittedName>
</protein>
<dbReference type="EMBL" id="JAAIKR010000001">
    <property type="protein sequence ID" value="MBR9726580.1"/>
    <property type="molecule type" value="Genomic_DNA"/>
</dbReference>
<dbReference type="Proteomes" id="UP000811844">
    <property type="component" value="Unassembled WGS sequence"/>
</dbReference>
<evidence type="ECO:0000313" key="4">
    <source>
        <dbReference type="Proteomes" id="UP000811844"/>
    </source>
</evidence>
<evidence type="ECO:0000313" key="3">
    <source>
        <dbReference type="EMBL" id="MBR9726580.1"/>
    </source>
</evidence>
<proteinExistence type="predicted"/>
<dbReference type="Gene3D" id="3.10.450.50">
    <property type="match status" value="1"/>
</dbReference>
<evidence type="ECO:0000256" key="1">
    <source>
        <dbReference type="SAM" id="MobiDB-lite"/>
    </source>
</evidence>
<organism evidence="3 4">
    <name type="scientific">Shewanella intestini</name>
    <dbReference type="NCBI Taxonomy" id="2017544"/>
    <lineage>
        <taxon>Bacteria</taxon>
        <taxon>Pseudomonadati</taxon>
        <taxon>Pseudomonadota</taxon>
        <taxon>Gammaproteobacteria</taxon>
        <taxon>Alteromonadales</taxon>
        <taxon>Shewanellaceae</taxon>
        <taxon>Shewanella</taxon>
    </lineage>
</organism>
<feature type="domain" description="SnoaL-like" evidence="2">
    <location>
        <begin position="38"/>
        <end position="146"/>
    </location>
</feature>
<gene>
    <name evidence="3" type="ORF">G3R48_01070</name>
</gene>
<sequence>MENAMQSSVNLSSLASVSPSKTSEGEQGLPQVLQRFSELYQHLNSDNLHLLGSLYRDDICFIDPLHQINGINDLTQYFAGMYANIISINFTIAQIAVIDHRYHNKEEQGADKHLPPNAQQAHVFWTMHYQHPKLNEGQVISVDGMSQLFYTDKIYRHRDYFDAGAMLYEQLPLFGRVIRYVKNRIAIS</sequence>
<dbReference type="InterPro" id="IPR032710">
    <property type="entry name" value="NTF2-like_dom_sf"/>
</dbReference>
<comment type="caution">
    <text evidence="3">The sequence shown here is derived from an EMBL/GenBank/DDBJ whole genome shotgun (WGS) entry which is preliminary data.</text>
</comment>
<feature type="region of interest" description="Disordered" evidence="1">
    <location>
        <begin position="1"/>
        <end position="28"/>
    </location>
</feature>
<keyword evidence="4" id="KW-1185">Reference proteome</keyword>
<name>A0ABS5HZP2_9GAMM</name>
<dbReference type="Pfam" id="PF12680">
    <property type="entry name" value="SnoaL_2"/>
    <property type="match status" value="1"/>
</dbReference>
<accession>A0ABS5HZP2</accession>